<comment type="caution">
    <text evidence="2">The sequence shown here is derived from an EMBL/GenBank/DDBJ whole genome shotgun (WGS) entry which is preliminary data.</text>
</comment>
<keyword evidence="3" id="KW-1185">Reference proteome</keyword>
<dbReference type="Pfam" id="PF00561">
    <property type="entry name" value="Abhydrolase_1"/>
    <property type="match status" value="1"/>
</dbReference>
<reference evidence="2 3" key="1">
    <citation type="submission" date="2021-03" db="EMBL/GenBank/DDBJ databases">
        <title>Sequencing the genomes of 1000 actinobacteria strains.</title>
        <authorList>
            <person name="Klenk H.-P."/>
        </authorList>
    </citation>
    <scope>NUCLEOTIDE SEQUENCE [LARGE SCALE GENOMIC DNA]</scope>
    <source>
        <strain evidence="2 3">DSM 45256</strain>
    </source>
</reference>
<evidence type="ECO:0000313" key="3">
    <source>
        <dbReference type="Proteomes" id="UP001519295"/>
    </source>
</evidence>
<feature type="domain" description="AB hydrolase-1" evidence="1">
    <location>
        <begin position="54"/>
        <end position="156"/>
    </location>
</feature>
<gene>
    <name evidence="2" type="ORF">JOF36_000313</name>
</gene>
<dbReference type="InterPro" id="IPR050266">
    <property type="entry name" value="AB_hydrolase_sf"/>
</dbReference>
<dbReference type="PANTHER" id="PTHR43798">
    <property type="entry name" value="MONOACYLGLYCEROL LIPASE"/>
    <property type="match status" value="1"/>
</dbReference>
<dbReference type="PANTHER" id="PTHR43798:SF33">
    <property type="entry name" value="HYDROLASE, PUTATIVE (AFU_ORTHOLOGUE AFUA_2G14860)-RELATED"/>
    <property type="match status" value="1"/>
</dbReference>
<proteinExistence type="predicted"/>
<sequence>MRVGHFTGPEARSEYLRAYDEAVATLPGPSATDVGTPYGTVRVITCDGPPDAVPLVLLPGAGAPGASWSAVVPYLVDRRPVHLLDPLGGPGASRQEVPLRSMADAARWLRGVVDGLGLTAFHLAGMSMGGRTAFEFARRSPAGLRSLTLADPPNTLDRIPMRTAVIAVGASPGAPRPLRELFLRTVAGGPIPDDDPIARVIALGLSSFASAQPHPSLPSAADLRSVHTPTLSLLAGRSTILDAGRARDRAALLPRGTAEVWPEATHSLALEDPARTAERMLAHAADAER</sequence>
<dbReference type="SUPFAM" id="SSF53474">
    <property type="entry name" value="alpha/beta-Hydrolases"/>
    <property type="match status" value="1"/>
</dbReference>
<dbReference type="RefSeq" id="WP_210024643.1">
    <property type="nucleotide sequence ID" value="NZ_JAGINU010000001.1"/>
</dbReference>
<name>A0ABS4VL26_9PSEU</name>
<dbReference type="EMBL" id="JAGINU010000001">
    <property type="protein sequence ID" value="MBP2364617.1"/>
    <property type="molecule type" value="Genomic_DNA"/>
</dbReference>
<evidence type="ECO:0000259" key="1">
    <source>
        <dbReference type="Pfam" id="PF00561"/>
    </source>
</evidence>
<dbReference type="InterPro" id="IPR000073">
    <property type="entry name" value="AB_hydrolase_1"/>
</dbReference>
<accession>A0ABS4VL26</accession>
<evidence type="ECO:0000313" key="2">
    <source>
        <dbReference type="EMBL" id="MBP2364617.1"/>
    </source>
</evidence>
<dbReference type="Proteomes" id="UP001519295">
    <property type="component" value="Unassembled WGS sequence"/>
</dbReference>
<organism evidence="2 3">
    <name type="scientific">Pseudonocardia parietis</name>
    <dbReference type="NCBI Taxonomy" id="570936"/>
    <lineage>
        <taxon>Bacteria</taxon>
        <taxon>Bacillati</taxon>
        <taxon>Actinomycetota</taxon>
        <taxon>Actinomycetes</taxon>
        <taxon>Pseudonocardiales</taxon>
        <taxon>Pseudonocardiaceae</taxon>
        <taxon>Pseudonocardia</taxon>
    </lineage>
</organism>
<dbReference type="Gene3D" id="3.40.50.1820">
    <property type="entry name" value="alpha/beta hydrolase"/>
    <property type="match status" value="1"/>
</dbReference>
<protein>
    <submittedName>
        <fullName evidence="2">Pimeloyl-ACP methyl ester carboxylesterase</fullName>
    </submittedName>
</protein>
<dbReference type="InterPro" id="IPR029058">
    <property type="entry name" value="AB_hydrolase_fold"/>
</dbReference>